<keyword evidence="2" id="KW-1185">Reference proteome</keyword>
<proteinExistence type="predicted"/>
<evidence type="ECO:0000313" key="1">
    <source>
        <dbReference type="EMBL" id="QDT60510.1"/>
    </source>
</evidence>
<accession>A0A517SWL0</accession>
<organism evidence="1 2">
    <name type="scientific">Stieleria bergensis</name>
    <dbReference type="NCBI Taxonomy" id="2528025"/>
    <lineage>
        <taxon>Bacteria</taxon>
        <taxon>Pseudomonadati</taxon>
        <taxon>Planctomycetota</taxon>
        <taxon>Planctomycetia</taxon>
        <taxon>Pirellulales</taxon>
        <taxon>Pirellulaceae</taxon>
        <taxon>Stieleria</taxon>
    </lineage>
</organism>
<dbReference type="AlphaFoldDB" id="A0A517SWL0"/>
<dbReference type="OrthoDB" id="9941326at2"/>
<gene>
    <name evidence="1" type="ORF">SV7mr_30330</name>
</gene>
<name>A0A517SWL0_9BACT</name>
<dbReference type="Proteomes" id="UP000315003">
    <property type="component" value="Chromosome"/>
</dbReference>
<reference evidence="1 2" key="1">
    <citation type="submission" date="2019-02" db="EMBL/GenBank/DDBJ databases">
        <title>Deep-cultivation of Planctomycetes and their phenomic and genomic characterization uncovers novel biology.</title>
        <authorList>
            <person name="Wiegand S."/>
            <person name="Jogler M."/>
            <person name="Boedeker C."/>
            <person name="Pinto D."/>
            <person name="Vollmers J."/>
            <person name="Rivas-Marin E."/>
            <person name="Kohn T."/>
            <person name="Peeters S.H."/>
            <person name="Heuer A."/>
            <person name="Rast P."/>
            <person name="Oberbeckmann S."/>
            <person name="Bunk B."/>
            <person name="Jeske O."/>
            <person name="Meyerdierks A."/>
            <person name="Storesund J.E."/>
            <person name="Kallscheuer N."/>
            <person name="Luecker S."/>
            <person name="Lage O.M."/>
            <person name="Pohl T."/>
            <person name="Merkel B.J."/>
            <person name="Hornburger P."/>
            <person name="Mueller R.-W."/>
            <person name="Bruemmer F."/>
            <person name="Labrenz M."/>
            <person name="Spormann A.M."/>
            <person name="Op den Camp H."/>
            <person name="Overmann J."/>
            <person name="Amann R."/>
            <person name="Jetten M.S.M."/>
            <person name="Mascher T."/>
            <person name="Medema M.H."/>
            <person name="Devos D.P."/>
            <person name="Kaster A.-K."/>
            <person name="Ovreas L."/>
            <person name="Rohde M."/>
            <person name="Galperin M.Y."/>
            <person name="Jogler C."/>
        </authorList>
    </citation>
    <scope>NUCLEOTIDE SEQUENCE [LARGE SCALE GENOMIC DNA]</scope>
    <source>
        <strain evidence="1 2">SV_7m_r</strain>
    </source>
</reference>
<dbReference type="EMBL" id="CP036272">
    <property type="protein sequence ID" value="QDT60510.1"/>
    <property type="molecule type" value="Genomic_DNA"/>
</dbReference>
<sequence length="90" mass="10134">MNKNLWIIVAIVATSSLVLDTNEIEAQGCRHHDGSYLQRIQHVSDPVNRVYLSATPGYRVATYSPHATYSPSYGNINGYRYPSQSGYRSR</sequence>
<evidence type="ECO:0000313" key="2">
    <source>
        <dbReference type="Proteomes" id="UP000315003"/>
    </source>
</evidence>
<dbReference type="RefSeq" id="WP_145273300.1">
    <property type="nucleotide sequence ID" value="NZ_CP036272.1"/>
</dbReference>
<protein>
    <submittedName>
        <fullName evidence="1">Uncharacterized protein</fullName>
    </submittedName>
</protein>